<accession>B1ZTD6</accession>
<gene>
    <name evidence="9" type="ordered locus">Oter_3311</name>
</gene>
<feature type="transmembrane region" description="Helical" evidence="8">
    <location>
        <begin position="151"/>
        <end position="172"/>
    </location>
</feature>
<dbReference type="GO" id="GO:0005886">
    <property type="term" value="C:plasma membrane"/>
    <property type="evidence" value="ECO:0007669"/>
    <property type="project" value="UniProtKB-SubCell"/>
</dbReference>
<proteinExistence type="predicted"/>
<evidence type="ECO:0000256" key="1">
    <source>
        <dbReference type="ARBA" id="ARBA00004651"/>
    </source>
</evidence>
<feature type="transmembrane region" description="Helical" evidence="8">
    <location>
        <begin position="394"/>
        <end position="418"/>
    </location>
</feature>
<evidence type="ECO:0000256" key="4">
    <source>
        <dbReference type="ARBA" id="ARBA00022967"/>
    </source>
</evidence>
<keyword evidence="7" id="KW-0406">Ion transport</keyword>
<protein>
    <submittedName>
        <fullName evidence="9">Sodium ion-translocating decarboxylase, beta subunit</fullName>
    </submittedName>
</protein>
<feature type="transmembrane region" description="Helical" evidence="8">
    <location>
        <begin position="202"/>
        <end position="224"/>
    </location>
</feature>
<feature type="transmembrane region" description="Helical" evidence="8">
    <location>
        <begin position="298"/>
        <end position="317"/>
    </location>
</feature>
<dbReference type="GO" id="GO:0006814">
    <property type="term" value="P:sodium ion transport"/>
    <property type="evidence" value="ECO:0007669"/>
    <property type="project" value="UniProtKB-UniRule"/>
</dbReference>
<keyword evidence="4" id="KW-1278">Translocase</keyword>
<dbReference type="HOGENOM" id="CLU_036168_0_0_0"/>
<keyword evidence="7" id="KW-0915">Sodium</keyword>
<keyword evidence="7" id="KW-0813">Transport</keyword>
<dbReference type="EMBL" id="CP001032">
    <property type="protein sequence ID" value="ACB76590.1"/>
    <property type="molecule type" value="Genomic_DNA"/>
</dbReference>
<name>B1ZTD6_OPITP</name>
<evidence type="ECO:0000256" key="7">
    <source>
        <dbReference type="PIRNR" id="PIRNR015658"/>
    </source>
</evidence>
<dbReference type="PANTHER" id="PTHR35806:SF1">
    <property type="entry name" value="OXALOACETATE DECARBOXYLASE BETA CHAIN 2"/>
    <property type="match status" value="1"/>
</dbReference>
<reference evidence="9 10" key="1">
    <citation type="journal article" date="2011" name="J. Bacteriol.">
        <title>Genome sequence of the verrucomicrobium Opitutus terrae PB90-1, an abundant inhabitant of rice paddy soil ecosystems.</title>
        <authorList>
            <person name="van Passel M.W."/>
            <person name="Kant R."/>
            <person name="Palva A."/>
            <person name="Copeland A."/>
            <person name="Lucas S."/>
            <person name="Lapidus A."/>
            <person name="Glavina del Rio T."/>
            <person name="Pitluck S."/>
            <person name="Goltsman E."/>
            <person name="Clum A."/>
            <person name="Sun H."/>
            <person name="Schmutz J."/>
            <person name="Larimer F.W."/>
            <person name="Land M.L."/>
            <person name="Hauser L."/>
            <person name="Kyrpides N."/>
            <person name="Mikhailova N."/>
            <person name="Richardson P.P."/>
            <person name="Janssen P.H."/>
            <person name="de Vos W.M."/>
            <person name="Smidt H."/>
        </authorList>
    </citation>
    <scope>NUCLEOTIDE SEQUENCE [LARGE SCALE GENOMIC DNA]</scope>
    <source>
        <strain evidence="10">DSM 11246 / JCM 15787 / PB90-1</strain>
    </source>
</reference>
<dbReference type="Proteomes" id="UP000007013">
    <property type="component" value="Chromosome"/>
</dbReference>
<feature type="transmembrane region" description="Helical" evidence="8">
    <location>
        <begin position="115"/>
        <end position="144"/>
    </location>
</feature>
<dbReference type="Pfam" id="PF03977">
    <property type="entry name" value="OAD_beta"/>
    <property type="match status" value="1"/>
</dbReference>
<dbReference type="STRING" id="452637.Oter_3311"/>
<dbReference type="OrthoDB" id="9783838at2"/>
<feature type="transmembrane region" description="Helical" evidence="8">
    <location>
        <begin position="48"/>
        <end position="68"/>
    </location>
</feature>
<evidence type="ECO:0000313" key="9">
    <source>
        <dbReference type="EMBL" id="ACB76590.1"/>
    </source>
</evidence>
<dbReference type="eggNOG" id="COG1883">
    <property type="taxonomic scope" value="Bacteria"/>
</dbReference>
<dbReference type="GO" id="GO:0016829">
    <property type="term" value="F:lyase activity"/>
    <property type="evidence" value="ECO:0007669"/>
    <property type="project" value="InterPro"/>
</dbReference>
<feature type="transmembrane region" description="Helical" evidence="8">
    <location>
        <begin position="324"/>
        <end position="350"/>
    </location>
</feature>
<keyword evidence="7" id="KW-0739">Sodium transport</keyword>
<keyword evidence="2 7" id="KW-1003">Cell membrane</keyword>
<feature type="transmembrane region" description="Helical" evidence="8">
    <location>
        <begin position="24"/>
        <end position="41"/>
    </location>
</feature>
<dbReference type="InterPro" id="IPR005661">
    <property type="entry name" value="OadB_MmdB"/>
</dbReference>
<evidence type="ECO:0000256" key="8">
    <source>
        <dbReference type="SAM" id="Phobius"/>
    </source>
</evidence>
<evidence type="ECO:0000313" key="10">
    <source>
        <dbReference type="Proteomes" id="UP000007013"/>
    </source>
</evidence>
<sequence length="419" mass="44118">MHFQDILNIFQGFTSLFQSDLPVLLGRVGLMLLGMLLVYLGKKGVLEPLLMIPMGLGMCAVNAGVLFLDPTTAAAVTEAPVASGVHTTGTLMMAPLVQNTDNLMYILQVDFLQPIYTFAFSNGLIACFVFMGIGVLLDVGFVIARPFLSMFLALCAELGTVATFPIAVAMGLNYGEAASIAMVGGADGPMVLFTSLTLAKDLFVPITVVAYLYLGLCYGGYPYLIRALVPAKLRGLKMPAKAPAKITSDEKLAFAVIGSTVLCLLFPSAAPLFLSLFVGVAVREAGLQYFINFIDGPLLYGSTMFLGLLLGVLCEASTILNPKVLILLVLGILALLLSGIGGLIGGYLAYFFSGRKINPVIGIAGVSCVPSNAKVAQKEVFKARPDSIILPEALGANISGVITTAILTGIYVTLVPLIK</sequence>
<dbReference type="AlphaFoldDB" id="B1ZTD6"/>
<keyword evidence="10" id="KW-1185">Reference proteome</keyword>
<dbReference type="RefSeq" id="WP_012376119.1">
    <property type="nucleotide sequence ID" value="NC_010571.1"/>
</dbReference>
<dbReference type="PIRSF" id="PIRSF015658">
    <property type="entry name" value="MmdB_OadB"/>
    <property type="match status" value="1"/>
</dbReference>
<comment type="subcellular location">
    <subcellularLocation>
        <location evidence="1">Cell membrane</location>
        <topology evidence="1">Multi-pass membrane protein</topology>
    </subcellularLocation>
</comment>
<evidence type="ECO:0000256" key="3">
    <source>
        <dbReference type="ARBA" id="ARBA00022692"/>
    </source>
</evidence>
<evidence type="ECO:0000256" key="6">
    <source>
        <dbReference type="ARBA" id="ARBA00023136"/>
    </source>
</evidence>
<feature type="transmembrane region" description="Helical" evidence="8">
    <location>
        <begin position="252"/>
        <end position="278"/>
    </location>
</feature>
<keyword evidence="5 8" id="KW-1133">Transmembrane helix</keyword>
<keyword evidence="6 7" id="KW-0472">Membrane</keyword>
<dbReference type="KEGG" id="ote:Oter_3311"/>
<keyword evidence="3 8" id="KW-0812">Transmembrane</keyword>
<evidence type="ECO:0000256" key="5">
    <source>
        <dbReference type="ARBA" id="ARBA00022989"/>
    </source>
</evidence>
<organism evidence="9 10">
    <name type="scientific">Opitutus terrae (strain DSM 11246 / JCM 15787 / PB90-1)</name>
    <dbReference type="NCBI Taxonomy" id="452637"/>
    <lineage>
        <taxon>Bacteria</taxon>
        <taxon>Pseudomonadati</taxon>
        <taxon>Verrucomicrobiota</taxon>
        <taxon>Opitutia</taxon>
        <taxon>Opitutales</taxon>
        <taxon>Opitutaceae</taxon>
        <taxon>Opitutus</taxon>
    </lineage>
</organism>
<evidence type="ECO:0000256" key="2">
    <source>
        <dbReference type="ARBA" id="ARBA00022475"/>
    </source>
</evidence>
<dbReference type="PANTHER" id="PTHR35806">
    <property type="entry name" value="OXALOACETATE DECARBOXYLASE BETA CHAIN 2"/>
    <property type="match status" value="1"/>
</dbReference>